<dbReference type="PANTHER" id="PTHR40083">
    <property type="entry name" value="UPF0122 PROTEIN CBO2450/CLC_2298"/>
    <property type="match status" value="1"/>
</dbReference>
<dbReference type="SUPFAM" id="SSF88659">
    <property type="entry name" value="Sigma3 and sigma4 domains of RNA polymerase sigma factors"/>
    <property type="match status" value="1"/>
</dbReference>
<evidence type="ECO:0000256" key="3">
    <source>
        <dbReference type="HAMAP-Rule" id="MF_00245"/>
    </source>
</evidence>
<dbReference type="PANTHER" id="PTHR40083:SF1">
    <property type="entry name" value="UPF0122 PROTEIN YLXM"/>
    <property type="match status" value="1"/>
</dbReference>
<proteinExistence type="inferred from homology"/>
<dbReference type="InterPro" id="IPR007394">
    <property type="entry name" value="UPF0122"/>
</dbReference>
<evidence type="ECO:0000313" key="4">
    <source>
        <dbReference type="EMBL" id="KAB2954433.1"/>
    </source>
</evidence>
<name>A0A6I0F4G7_9FIRM</name>
<gene>
    <name evidence="4" type="ORF">F9B85_01745</name>
</gene>
<dbReference type="InterPro" id="IPR036388">
    <property type="entry name" value="WH-like_DNA-bd_sf"/>
</dbReference>
<evidence type="ECO:0000256" key="1">
    <source>
        <dbReference type="ARBA" id="ARBA00008720"/>
    </source>
</evidence>
<dbReference type="RefSeq" id="WP_151617879.1">
    <property type="nucleotide sequence ID" value="NZ_WBXO01000001.1"/>
</dbReference>
<comment type="similarity">
    <text evidence="1 3">Belongs to the UPF0122 family.</text>
</comment>
<dbReference type="NCBIfam" id="NF045758">
    <property type="entry name" value="YlxM"/>
    <property type="match status" value="1"/>
</dbReference>
<accession>A0A6I0F4G7</accession>
<dbReference type="Pfam" id="PF04297">
    <property type="entry name" value="UPF0122"/>
    <property type="match status" value="1"/>
</dbReference>
<sequence length="122" mass="14288">MMEESTLDKLIRMNLLVDFYGQLLTERQRQVLSYYYEDNLSLGEIANELKVSRQAVFDLLKRVEKLLEGYEGKLGLVNRWQTERAKLLQTVGEMKEALAKRDWNNIENAVQSFAKMVEEGRV</sequence>
<dbReference type="EMBL" id="WBXO01000001">
    <property type="protein sequence ID" value="KAB2954433.1"/>
    <property type="molecule type" value="Genomic_DNA"/>
</dbReference>
<reference evidence="4 5" key="1">
    <citation type="submission" date="2019-10" db="EMBL/GenBank/DDBJ databases">
        <title>Whole-genome sequence of the extremophile Heliorestis acidaminivorans DSM 24790.</title>
        <authorList>
            <person name="Kyndt J.A."/>
            <person name="Meyer T.E."/>
        </authorList>
    </citation>
    <scope>NUCLEOTIDE SEQUENCE [LARGE SCALE GENOMIC DNA]</scope>
    <source>
        <strain evidence="4 5">DSM 24790</strain>
    </source>
</reference>
<dbReference type="GO" id="GO:0003677">
    <property type="term" value="F:DNA binding"/>
    <property type="evidence" value="ECO:0007669"/>
    <property type="project" value="UniProtKB-KW"/>
</dbReference>
<keyword evidence="5" id="KW-1185">Reference proteome</keyword>
<organism evidence="4 5">
    <name type="scientific">Heliorestis acidaminivorans</name>
    <dbReference type="NCBI Taxonomy" id="553427"/>
    <lineage>
        <taxon>Bacteria</taxon>
        <taxon>Bacillati</taxon>
        <taxon>Bacillota</taxon>
        <taxon>Clostridia</taxon>
        <taxon>Eubacteriales</taxon>
        <taxon>Heliobacteriaceae</taxon>
        <taxon>Heliorestis</taxon>
    </lineage>
</organism>
<evidence type="ECO:0000256" key="2">
    <source>
        <dbReference type="ARBA" id="ARBA00024764"/>
    </source>
</evidence>
<dbReference type="InterPro" id="IPR054831">
    <property type="entry name" value="UPF0122_fam_protein"/>
</dbReference>
<dbReference type="Proteomes" id="UP000468766">
    <property type="component" value="Unassembled WGS sequence"/>
</dbReference>
<comment type="function">
    <text evidence="2 3">Might take part in the signal recognition particle (SRP) pathway. This is inferred from the conservation of its genetic proximity to ftsY/ffh. May be a regulatory protein.</text>
</comment>
<dbReference type="HAMAP" id="MF_00245">
    <property type="entry name" value="UPF0122"/>
    <property type="match status" value="1"/>
</dbReference>
<dbReference type="InterPro" id="IPR013324">
    <property type="entry name" value="RNA_pol_sigma_r3/r4-like"/>
</dbReference>
<dbReference type="Gene3D" id="1.10.10.10">
    <property type="entry name" value="Winged helix-like DNA-binding domain superfamily/Winged helix DNA-binding domain"/>
    <property type="match status" value="1"/>
</dbReference>
<evidence type="ECO:0000313" key="5">
    <source>
        <dbReference type="Proteomes" id="UP000468766"/>
    </source>
</evidence>
<keyword evidence="4" id="KW-0238">DNA-binding</keyword>
<protein>
    <recommendedName>
        <fullName evidence="3">UPF0122 protein F9B85_01745</fullName>
    </recommendedName>
</protein>
<comment type="caution">
    <text evidence="4">The sequence shown here is derived from an EMBL/GenBank/DDBJ whole genome shotgun (WGS) entry which is preliminary data.</text>
</comment>
<dbReference type="AlphaFoldDB" id="A0A6I0F4G7"/>
<dbReference type="OrthoDB" id="6392at2"/>